<accession>A0A2J6PI60</accession>
<feature type="compositionally biased region" description="Acidic residues" evidence="1">
    <location>
        <begin position="645"/>
        <end position="657"/>
    </location>
</feature>
<feature type="region of interest" description="Disordered" evidence="1">
    <location>
        <begin position="638"/>
        <end position="666"/>
    </location>
</feature>
<evidence type="ECO:0000313" key="2">
    <source>
        <dbReference type="EMBL" id="PMD13722.1"/>
    </source>
</evidence>
<dbReference type="AlphaFoldDB" id="A0A2J6PI60"/>
<gene>
    <name evidence="2" type="ORF">NA56DRAFT_651515</name>
</gene>
<reference evidence="2 3" key="1">
    <citation type="submission" date="2016-05" db="EMBL/GenBank/DDBJ databases">
        <title>A degradative enzymes factory behind the ericoid mycorrhizal symbiosis.</title>
        <authorList>
            <consortium name="DOE Joint Genome Institute"/>
            <person name="Martino E."/>
            <person name="Morin E."/>
            <person name="Grelet G."/>
            <person name="Kuo A."/>
            <person name="Kohler A."/>
            <person name="Daghino S."/>
            <person name="Barry K."/>
            <person name="Choi C."/>
            <person name="Cichocki N."/>
            <person name="Clum A."/>
            <person name="Copeland A."/>
            <person name="Hainaut M."/>
            <person name="Haridas S."/>
            <person name="Labutti K."/>
            <person name="Lindquist E."/>
            <person name="Lipzen A."/>
            <person name="Khouja H.-R."/>
            <person name="Murat C."/>
            <person name="Ohm R."/>
            <person name="Olson A."/>
            <person name="Spatafora J."/>
            <person name="Veneault-Fourrey C."/>
            <person name="Henrissat B."/>
            <person name="Grigoriev I."/>
            <person name="Martin F."/>
            <person name="Perotto S."/>
        </authorList>
    </citation>
    <scope>NUCLEOTIDE SEQUENCE [LARGE SCALE GENOMIC DNA]</scope>
    <source>
        <strain evidence="2 3">UAMH 7357</strain>
    </source>
</reference>
<protein>
    <recommendedName>
        <fullName evidence="4">Arrestin-like N-terminal domain-containing protein</fullName>
    </recommendedName>
</protein>
<dbReference type="Proteomes" id="UP000235672">
    <property type="component" value="Unassembled WGS sequence"/>
</dbReference>
<dbReference type="Gene3D" id="2.60.40.640">
    <property type="match status" value="1"/>
</dbReference>
<proteinExistence type="predicted"/>
<name>A0A2J6PI60_9HELO</name>
<feature type="region of interest" description="Disordered" evidence="1">
    <location>
        <begin position="681"/>
        <end position="700"/>
    </location>
</feature>
<evidence type="ECO:0000313" key="3">
    <source>
        <dbReference type="Proteomes" id="UP000235672"/>
    </source>
</evidence>
<dbReference type="InterPro" id="IPR014752">
    <property type="entry name" value="Arrestin-like_C"/>
</dbReference>
<evidence type="ECO:0000256" key="1">
    <source>
        <dbReference type="SAM" id="MobiDB-lite"/>
    </source>
</evidence>
<sequence>MFNDFKIILDPPPRGFYTFEDNVSGKVIFESSYDEKVGWVYVFFHGWVNVEVIRPSQSRTSNVGGSNLISVQEWGDKTKDKEILFQNHVKVYVGYDKLHKKTRYEWPFNFSFQDETASAYNLPSSGHYSFIRESNCLSSVKYKVVAIHGEIGQRDDDIRWMLNPNDPRYLREPPVKRTGIFLKIREKLGGTTEQELKFVQIRTSSTIDRYMPPANHWELYIEGKHVPQIAPPAIYEDLRNQKTTFPFSVDLQLPSNVVIGEPFEVQLSVSSSSNIWNQNPPAVILKSFKIACYILDITMVGRTNEKLKSRTVWEGKRLNTPLSSNPVDIGKLFSFSIEGEDIVQSFDTRILRREYSFPVELTVEVGGKSFEARYANTCRVMLLSPHVALGVWMLPTQLKPIFSPDFRQQSNRRFLHVPGKVRLQGTYIGQLSHDGAGLDRPLAEHSMIEAAIALSRTLTEAGIQHEFPGGTMIKLLPNDFSQMIKDGKIWSSGTDGENLRRLFAKSFRVMEAAERYPVSLHIGMTDQKHRENISIEFPNLIDSGEPPEKFKQSKKTDGYAMNLTPVILFNYRLWTLATHQSLSGEPEIFDIEPLFSAFSHALRIHRNEINLRFVKVAMRTHPSLADVLAKIGVDMNKGNGKEVEPSVETEVDSDGEEQLPPYDPGWGRAYEEQLVGEMQGIGLRREEPLPAYDSGMKEKA</sequence>
<keyword evidence="3" id="KW-1185">Reference proteome</keyword>
<dbReference type="EMBL" id="KZ613528">
    <property type="protein sequence ID" value="PMD13722.1"/>
    <property type="molecule type" value="Genomic_DNA"/>
</dbReference>
<organism evidence="2 3">
    <name type="scientific">Hyaloscypha hepaticicola</name>
    <dbReference type="NCBI Taxonomy" id="2082293"/>
    <lineage>
        <taxon>Eukaryota</taxon>
        <taxon>Fungi</taxon>
        <taxon>Dikarya</taxon>
        <taxon>Ascomycota</taxon>
        <taxon>Pezizomycotina</taxon>
        <taxon>Leotiomycetes</taxon>
        <taxon>Helotiales</taxon>
        <taxon>Hyaloscyphaceae</taxon>
        <taxon>Hyaloscypha</taxon>
    </lineage>
</organism>
<dbReference type="OrthoDB" id="3532958at2759"/>
<evidence type="ECO:0008006" key="4">
    <source>
        <dbReference type="Google" id="ProtNLM"/>
    </source>
</evidence>